<evidence type="ECO:0000313" key="3">
    <source>
        <dbReference type="Proteomes" id="UP001318860"/>
    </source>
</evidence>
<feature type="domain" description="F-box associated beta-propeller type 3" evidence="1">
    <location>
        <begin position="36"/>
        <end position="170"/>
    </location>
</feature>
<dbReference type="NCBIfam" id="TIGR01640">
    <property type="entry name" value="F_box_assoc_1"/>
    <property type="match status" value="1"/>
</dbReference>
<accession>A0ABR0U3X8</accession>
<dbReference type="EMBL" id="JABTTQ020003474">
    <property type="protein sequence ID" value="KAK6117044.1"/>
    <property type="molecule type" value="Genomic_DNA"/>
</dbReference>
<keyword evidence="3" id="KW-1185">Reference proteome</keyword>
<organism evidence="2 3">
    <name type="scientific">Rehmannia glutinosa</name>
    <name type="common">Chinese foxglove</name>
    <dbReference type="NCBI Taxonomy" id="99300"/>
    <lineage>
        <taxon>Eukaryota</taxon>
        <taxon>Viridiplantae</taxon>
        <taxon>Streptophyta</taxon>
        <taxon>Embryophyta</taxon>
        <taxon>Tracheophyta</taxon>
        <taxon>Spermatophyta</taxon>
        <taxon>Magnoliopsida</taxon>
        <taxon>eudicotyledons</taxon>
        <taxon>Gunneridae</taxon>
        <taxon>Pentapetalae</taxon>
        <taxon>asterids</taxon>
        <taxon>lamiids</taxon>
        <taxon>Lamiales</taxon>
        <taxon>Orobanchaceae</taxon>
        <taxon>Rehmannieae</taxon>
        <taxon>Rehmannia</taxon>
    </lineage>
</organism>
<proteinExistence type="predicted"/>
<dbReference type="Proteomes" id="UP001318860">
    <property type="component" value="Unassembled WGS sequence"/>
</dbReference>
<comment type="caution">
    <text evidence="2">The sequence shown here is derived from an EMBL/GenBank/DDBJ whole genome shotgun (WGS) entry which is preliminary data.</text>
</comment>
<evidence type="ECO:0000313" key="2">
    <source>
        <dbReference type="EMBL" id="KAK6117044.1"/>
    </source>
</evidence>
<dbReference type="PANTHER" id="PTHR35546">
    <property type="entry name" value="F-BOX PROTEIN INTERACTION DOMAIN PROTEIN-RELATED"/>
    <property type="match status" value="1"/>
</dbReference>
<dbReference type="Pfam" id="PF08268">
    <property type="entry name" value="FBA_3"/>
    <property type="match status" value="1"/>
</dbReference>
<dbReference type="InterPro" id="IPR055290">
    <property type="entry name" value="At3g26010-like"/>
</dbReference>
<dbReference type="PANTHER" id="PTHR35546:SF134">
    <property type="entry name" value="F-BOX ASSOCIATED DOMAIN-CONTAINING PROTEIN"/>
    <property type="match status" value="1"/>
</dbReference>
<reference evidence="2 3" key="1">
    <citation type="journal article" date="2021" name="Comput. Struct. Biotechnol. J.">
        <title>De novo genome assembly of the potent medicinal plant Rehmannia glutinosa using nanopore technology.</title>
        <authorList>
            <person name="Ma L."/>
            <person name="Dong C."/>
            <person name="Song C."/>
            <person name="Wang X."/>
            <person name="Zheng X."/>
            <person name="Niu Y."/>
            <person name="Chen S."/>
            <person name="Feng W."/>
        </authorList>
    </citation>
    <scope>NUCLEOTIDE SEQUENCE [LARGE SCALE GENOMIC DNA]</scope>
    <source>
        <strain evidence="2">DH-2019</strain>
    </source>
</reference>
<gene>
    <name evidence="2" type="ORF">DH2020_049187</name>
</gene>
<sequence length="312" mass="36591">MKLTNKFSKTESYAHDLPSIDDILRDRPFVRPINFIEDTWGIRILQSCNGLFLCCSDRGIKIYRKYYVCNPITKKYSTLPRSKFWWLICGLYLAFDPSKSSYYKVICVRESEWYPPKEHKYQLEVYSFEPGGCIWRKCGEPFMAPQVNFKHGVYWNGAIHWLSTTATGKSIYFNPDDQLMMPKVMPTPPILDDHFSTRNCYFGESCGHLHYIDVYRMVTGFKVYEMNRDYSEWFCKYRLDLSNIVGINLFSICTVVRGKKENDSFLVLQVYDHRATYHHVEVFDHLSCAASGPFVGFGRRGLGPHPRRQPFV</sequence>
<evidence type="ECO:0000259" key="1">
    <source>
        <dbReference type="Pfam" id="PF08268"/>
    </source>
</evidence>
<name>A0ABR0U3X8_REHGL</name>
<dbReference type="InterPro" id="IPR017451">
    <property type="entry name" value="F-box-assoc_interact_dom"/>
</dbReference>
<dbReference type="InterPro" id="IPR013187">
    <property type="entry name" value="F-box-assoc_dom_typ3"/>
</dbReference>
<protein>
    <recommendedName>
        <fullName evidence="1">F-box associated beta-propeller type 3 domain-containing protein</fullName>
    </recommendedName>
</protein>